<evidence type="ECO:0000256" key="2">
    <source>
        <dbReference type="ARBA" id="ARBA00009533"/>
    </source>
</evidence>
<dbReference type="Gene3D" id="3.90.1150.170">
    <property type="match status" value="1"/>
</dbReference>
<comment type="similarity">
    <text evidence="2 6">Belongs to the group II decarboxylase family.</text>
</comment>
<dbReference type="Pfam" id="PF00282">
    <property type="entry name" value="Pyridoxal_deC"/>
    <property type="match status" value="1"/>
</dbReference>
<dbReference type="InterPro" id="IPR015424">
    <property type="entry name" value="PyrdxlP-dep_Trfase"/>
</dbReference>
<evidence type="ECO:0000256" key="6">
    <source>
        <dbReference type="RuleBase" id="RU000382"/>
    </source>
</evidence>
<dbReference type="Proteomes" id="UP001596166">
    <property type="component" value="Unassembled WGS sequence"/>
</dbReference>
<organism evidence="7 8">
    <name type="scientific">Azospirillum himalayense</name>
    <dbReference type="NCBI Taxonomy" id="654847"/>
    <lineage>
        <taxon>Bacteria</taxon>
        <taxon>Pseudomonadati</taxon>
        <taxon>Pseudomonadota</taxon>
        <taxon>Alphaproteobacteria</taxon>
        <taxon>Rhodospirillales</taxon>
        <taxon>Azospirillaceae</taxon>
        <taxon>Azospirillum</taxon>
    </lineage>
</organism>
<keyword evidence="3" id="KW-0210">Decarboxylase</keyword>
<dbReference type="InterPro" id="IPR015421">
    <property type="entry name" value="PyrdxlP-dep_Trfase_major"/>
</dbReference>
<dbReference type="Gene3D" id="3.40.640.10">
    <property type="entry name" value="Type I PLP-dependent aspartate aminotransferase-like (Major domain)"/>
    <property type="match status" value="1"/>
</dbReference>
<proteinExistence type="inferred from homology"/>
<comment type="caution">
    <text evidence="7">The sequence shown here is derived from an EMBL/GenBank/DDBJ whole genome shotgun (WGS) entry which is preliminary data.</text>
</comment>
<dbReference type="PANTHER" id="PTHR45677:SF8">
    <property type="entry name" value="CYSTEINE SULFINIC ACID DECARBOXYLASE"/>
    <property type="match status" value="1"/>
</dbReference>
<evidence type="ECO:0000256" key="4">
    <source>
        <dbReference type="ARBA" id="ARBA00022898"/>
    </source>
</evidence>
<keyword evidence="8" id="KW-1185">Reference proteome</keyword>
<dbReference type="SUPFAM" id="SSF53383">
    <property type="entry name" value="PLP-dependent transferases"/>
    <property type="match status" value="1"/>
</dbReference>
<keyword evidence="5 6" id="KW-0456">Lyase</keyword>
<gene>
    <name evidence="7" type="ORF">ACFPMG_20605</name>
</gene>
<keyword evidence="4 6" id="KW-0663">Pyridoxal phosphate</keyword>
<evidence type="ECO:0000256" key="1">
    <source>
        <dbReference type="ARBA" id="ARBA00001933"/>
    </source>
</evidence>
<evidence type="ECO:0000313" key="8">
    <source>
        <dbReference type="Proteomes" id="UP001596166"/>
    </source>
</evidence>
<evidence type="ECO:0000256" key="3">
    <source>
        <dbReference type="ARBA" id="ARBA00022793"/>
    </source>
</evidence>
<dbReference type="EMBL" id="JBHSLC010000044">
    <property type="protein sequence ID" value="MFC5357416.1"/>
    <property type="molecule type" value="Genomic_DNA"/>
</dbReference>
<name>A0ABW0G998_9PROT</name>
<dbReference type="RefSeq" id="WP_376997048.1">
    <property type="nucleotide sequence ID" value="NZ_JBHSLC010000044.1"/>
</dbReference>
<evidence type="ECO:0000313" key="7">
    <source>
        <dbReference type="EMBL" id="MFC5357416.1"/>
    </source>
</evidence>
<comment type="cofactor">
    <cofactor evidence="1 6">
        <name>pyridoxal 5'-phosphate</name>
        <dbReference type="ChEBI" id="CHEBI:597326"/>
    </cofactor>
</comment>
<sequence length="539" mass="59904">MDRHEVGIILKYTDSLSKRPRPLSISTVNSSSTEEFMNAFDVESFNTAVDIAAGKLSELLENDEIQGVVLERPNTLLAAARALMVGTKDSFDAKRFAEILDLYIRTGIKVNSRGYMARQFSSVVPVSAVFDMVSAMAPQPASYYEAGQLANVADKLIAEEFGRLLGWELGRFDMVTTSGASLANMTAVLVARNRKLGDSWTDGVRATGRGRGRPAIAFGAESHYSVSRLAGILGLGVDQVVRMPLNDRRRIDIDGAVAALDEAKARGLDVFCIVGAAGTTSVGAIDPLEELAAEARKRDAWFHVDAAHNGALLVSDRLRPRLKGLELADSFCLDAHKTLFVPALCTLLFYRDPEAASAAFPEKHSYVFDPVEDEMSRFQSGIKNFECTKRPAILNLWLVWALFGRRFFEQKLDYLVDLTRQAHDHLAAQPDFEVLHQPESNILCFVHRPAGLPDSQLGTLQLALRDRIRAEGRYFVSKVELDGSTVLRIVMMNHQIGLFDIDALINEIRRHAREIRRDWVGESTRNDNKPHIWTVEKTC</sequence>
<evidence type="ECO:0000256" key="5">
    <source>
        <dbReference type="ARBA" id="ARBA00023239"/>
    </source>
</evidence>
<reference evidence="8" key="1">
    <citation type="journal article" date="2019" name="Int. J. Syst. Evol. Microbiol.">
        <title>The Global Catalogue of Microorganisms (GCM) 10K type strain sequencing project: providing services to taxonomists for standard genome sequencing and annotation.</title>
        <authorList>
            <consortium name="The Broad Institute Genomics Platform"/>
            <consortium name="The Broad Institute Genome Sequencing Center for Infectious Disease"/>
            <person name="Wu L."/>
            <person name="Ma J."/>
        </authorList>
    </citation>
    <scope>NUCLEOTIDE SEQUENCE [LARGE SCALE GENOMIC DNA]</scope>
    <source>
        <strain evidence="8">CCUG 58760</strain>
    </source>
</reference>
<dbReference type="InterPro" id="IPR002129">
    <property type="entry name" value="PyrdxlP-dep_de-COase"/>
</dbReference>
<accession>A0ABW0G998</accession>
<dbReference type="PANTHER" id="PTHR45677">
    <property type="entry name" value="GLUTAMATE DECARBOXYLASE-RELATED"/>
    <property type="match status" value="1"/>
</dbReference>
<protein>
    <submittedName>
        <fullName evidence="7">Pyridoxal phosphate-dependent decarboxylase family protein</fullName>
    </submittedName>
</protein>